<keyword evidence="5" id="KW-1185">Reference proteome</keyword>
<evidence type="ECO:0000313" key="4">
    <source>
        <dbReference type="EMBL" id="MCY1077366.1"/>
    </source>
</evidence>
<keyword evidence="2" id="KW-0472">Membrane</keyword>
<dbReference type="Pfam" id="PF04235">
    <property type="entry name" value="DUF418"/>
    <property type="match status" value="1"/>
</dbReference>
<dbReference type="Proteomes" id="UP001207654">
    <property type="component" value="Unassembled WGS sequence"/>
</dbReference>
<evidence type="ECO:0000256" key="1">
    <source>
        <dbReference type="SAM" id="MobiDB-lite"/>
    </source>
</evidence>
<dbReference type="RefSeq" id="WP_267536200.1">
    <property type="nucleotide sequence ID" value="NZ_JAPNKA010000001.1"/>
</dbReference>
<feature type="region of interest" description="Disordered" evidence="1">
    <location>
        <begin position="434"/>
        <end position="475"/>
    </location>
</feature>
<comment type="caution">
    <text evidence="4">The sequence shown here is derived from an EMBL/GenBank/DDBJ whole genome shotgun (WGS) entry which is preliminary data.</text>
</comment>
<feature type="transmembrane region" description="Helical" evidence="2">
    <location>
        <begin position="135"/>
        <end position="150"/>
    </location>
</feature>
<feature type="transmembrane region" description="Helical" evidence="2">
    <location>
        <begin position="313"/>
        <end position="334"/>
    </location>
</feature>
<dbReference type="InterPro" id="IPR052529">
    <property type="entry name" value="Bact_Transport_Assoc"/>
</dbReference>
<dbReference type="PANTHER" id="PTHR30590">
    <property type="entry name" value="INNER MEMBRANE PROTEIN"/>
    <property type="match status" value="1"/>
</dbReference>
<feature type="transmembrane region" description="Helical" evidence="2">
    <location>
        <begin position="157"/>
        <end position="176"/>
    </location>
</feature>
<feature type="transmembrane region" description="Helical" evidence="2">
    <location>
        <begin position="273"/>
        <end position="293"/>
    </location>
</feature>
<gene>
    <name evidence="4" type="ORF">OV287_23120</name>
</gene>
<sequence length="475" mass="52196">MPSISSPAPHASTESRPVEAGERVVLLDVLRGFALGGVFVSNAYMHLSGRGLLPRASARALESTRVDAVAAFLFEELVAGKAMFLFSLLFGLGFSIQLIRAEERGRSIVPVYVRRLGVLLSIGLIHRFALWYGDILTTYALMGFVLLLMRKLPDRRLLVWSLLLMFLAPIAVAAVVKLTPLLASSREIVAAANQENMARVAAIRRQTLEAFSSGSYLTTARANIEFLLKVFTRTTTVSWMLVVLGRFLLGLLAGRRRLFHDVERHQPFFRKLLAWGLGTSVVGNGAGLLFGNLARSAPSGSSWRQVWEIVQPAVSEVGIIGTAACYAAGFALLFQRPRWQRILGVLAPAGQMALTNYLCQTLISQFIYYGYGFNLIGKQGPAECLLLMSSLFCVQVWLSHLWLARFRFGPAEWVWRCLTYGQRQPLLREGYNSSRLHTSSNSSFEISEGSNSESAAISSSGGTGASPKRVEPVDT</sequence>
<keyword evidence="2" id="KW-0812">Transmembrane</keyword>
<feature type="domain" description="DUF418" evidence="3">
    <location>
        <begin position="253"/>
        <end position="421"/>
    </location>
</feature>
<evidence type="ECO:0000256" key="2">
    <source>
        <dbReference type="SAM" id="Phobius"/>
    </source>
</evidence>
<name>A0ABT4A6Z7_9BACT</name>
<feature type="transmembrane region" description="Helical" evidence="2">
    <location>
        <begin position="236"/>
        <end position="253"/>
    </location>
</feature>
<evidence type="ECO:0000313" key="5">
    <source>
        <dbReference type="Proteomes" id="UP001207654"/>
    </source>
</evidence>
<dbReference type="InterPro" id="IPR007349">
    <property type="entry name" value="DUF418"/>
</dbReference>
<feature type="compositionally biased region" description="Low complexity" evidence="1">
    <location>
        <begin position="434"/>
        <end position="460"/>
    </location>
</feature>
<keyword evidence="2" id="KW-1133">Transmembrane helix</keyword>
<dbReference type="PANTHER" id="PTHR30590:SF2">
    <property type="entry name" value="INNER MEMBRANE PROTEIN"/>
    <property type="match status" value="1"/>
</dbReference>
<organism evidence="4 5">
    <name type="scientific">Archangium lansingense</name>
    <dbReference type="NCBI Taxonomy" id="2995310"/>
    <lineage>
        <taxon>Bacteria</taxon>
        <taxon>Pseudomonadati</taxon>
        <taxon>Myxococcota</taxon>
        <taxon>Myxococcia</taxon>
        <taxon>Myxococcales</taxon>
        <taxon>Cystobacterineae</taxon>
        <taxon>Archangiaceae</taxon>
        <taxon>Archangium</taxon>
    </lineage>
</organism>
<evidence type="ECO:0000259" key="3">
    <source>
        <dbReference type="Pfam" id="PF04235"/>
    </source>
</evidence>
<proteinExistence type="predicted"/>
<reference evidence="4 5" key="1">
    <citation type="submission" date="2022-11" db="EMBL/GenBank/DDBJ databases">
        <title>Minimal conservation of predation-associated metabolite biosynthetic gene clusters underscores biosynthetic potential of Myxococcota including descriptions for ten novel species: Archangium lansinium sp. nov., Myxococcus landrumus sp. nov., Nannocystis bai.</title>
        <authorList>
            <person name="Ahearne A."/>
            <person name="Stevens C."/>
            <person name="Phillips K."/>
        </authorList>
    </citation>
    <scope>NUCLEOTIDE SEQUENCE [LARGE SCALE GENOMIC DNA]</scope>
    <source>
        <strain evidence="4 5">MIWBW</strain>
    </source>
</reference>
<protein>
    <submittedName>
        <fullName evidence="4">DUF418 domain-containing protein</fullName>
    </submittedName>
</protein>
<dbReference type="EMBL" id="JAPNKA010000001">
    <property type="protein sequence ID" value="MCY1077366.1"/>
    <property type="molecule type" value="Genomic_DNA"/>
</dbReference>
<accession>A0ABT4A6Z7</accession>